<evidence type="ECO:0000256" key="1">
    <source>
        <dbReference type="SAM" id="Phobius"/>
    </source>
</evidence>
<accession>A0A1G2CP51</accession>
<protein>
    <recommendedName>
        <fullName evidence="4">General secretion pathway GspH domain-containing protein</fullName>
    </recommendedName>
</protein>
<name>A0A1G2CP51_9BACT</name>
<dbReference type="InterPro" id="IPR012902">
    <property type="entry name" value="N_methyl_site"/>
</dbReference>
<organism evidence="2 3">
    <name type="scientific">Candidatus Liptonbacteria bacterium RIFOXYB1_FULL_36_10</name>
    <dbReference type="NCBI Taxonomy" id="1798654"/>
    <lineage>
        <taxon>Bacteria</taxon>
        <taxon>Candidatus Liptoniibacteriota</taxon>
    </lineage>
</organism>
<dbReference type="Pfam" id="PF07963">
    <property type="entry name" value="N_methyl"/>
    <property type="match status" value="1"/>
</dbReference>
<proteinExistence type="predicted"/>
<dbReference type="PROSITE" id="PS00409">
    <property type="entry name" value="PROKAR_NTER_METHYL"/>
    <property type="match status" value="1"/>
</dbReference>
<sequence>MRKGWKKNKDGFFVHWLAGLRRVIMKSASGFTLVEMLVVLGITAMLSSVFIGYGGTIKDQVSLFREEAKMVQVLYKAKTYSVQALKMDGGINSGKAACGYGVHFNTTTRSYFIFLKGRDSGGLCPSADSGLGYFNEEPKGSVNVVDSRVFFSGVGDIVFKPPKPEVYFYPNNSFGGKVKLCNLNESFCREVTVNKVGQVMSGKAD</sequence>
<dbReference type="AlphaFoldDB" id="A0A1G2CP51"/>
<dbReference type="Proteomes" id="UP000178599">
    <property type="component" value="Unassembled WGS sequence"/>
</dbReference>
<gene>
    <name evidence="2" type="ORF">A2390_01190</name>
</gene>
<keyword evidence="1" id="KW-0812">Transmembrane</keyword>
<keyword evidence="1" id="KW-0472">Membrane</keyword>
<evidence type="ECO:0000313" key="3">
    <source>
        <dbReference type="Proteomes" id="UP000178599"/>
    </source>
</evidence>
<dbReference type="NCBIfam" id="TIGR02532">
    <property type="entry name" value="IV_pilin_GFxxxE"/>
    <property type="match status" value="1"/>
</dbReference>
<evidence type="ECO:0000313" key="2">
    <source>
        <dbReference type="EMBL" id="OGZ02992.1"/>
    </source>
</evidence>
<reference evidence="2 3" key="1">
    <citation type="journal article" date="2016" name="Nat. Commun.">
        <title>Thousands of microbial genomes shed light on interconnected biogeochemical processes in an aquifer system.</title>
        <authorList>
            <person name="Anantharaman K."/>
            <person name="Brown C.T."/>
            <person name="Hug L.A."/>
            <person name="Sharon I."/>
            <person name="Castelle C.J."/>
            <person name="Probst A.J."/>
            <person name="Thomas B.C."/>
            <person name="Singh A."/>
            <person name="Wilkins M.J."/>
            <person name="Karaoz U."/>
            <person name="Brodie E.L."/>
            <person name="Williams K.H."/>
            <person name="Hubbard S.S."/>
            <person name="Banfield J.F."/>
        </authorList>
    </citation>
    <scope>NUCLEOTIDE SEQUENCE [LARGE SCALE GENOMIC DNA]</scope>
</reference>
<dbReference type="EMBL" id="MHLE01000013">
    <property type="protein sequence ID" value="OGZ02992.1"/>
    <property type="molecule type" value="Genomic_DNA"/>
</dbReference>
<keyword evidence="1" id="KW-1133">Transmembrane helix</keyword>
<evidence type="ECO:0008006" key="4">
    <source>
        <dbReference type="Google" id="ProtNLM"/>
    </source>
</evidence>
<dbReference type="SUPFAM" id="SSF54523">
    <property type="entry name" value="Pili subunits"/>
    <property type="match status" value="1"/>
</dbReference>
<dbReference type="InterPro" id="IPR045584">
    <property type="entry name" value="Pilin-like"/>
</dbReference>
<feature type="transmembrane region" description="Helical" evidence="1">
    <location>
        <begin position="31"/>
        <end position="53"/>
    </location>
</feature>
<comment type="caution">
    <text evidence="2">The sequence shown here is derived from an EMBL/GenBank/DDBJ whole genome shotgun (WGS) entry which is preliminary data.</text>
</comment>